<dbReference type="GO" id="GO:0005634">
    <property type="term" value="C:nucleus"/>
    <property type="evidence" value="ECO:0007669"/>
    <property type="project" value="UniProtKB-SubCell"/>
</dbReference>
<evidence type="ECO:0000256" key="3">
    <source>
        <dbReference type="ARBA" id="ARBA00023242"/>
    </source>
</evidence>
<dbReference type="Proteomes" id="UP000504632">
    <property type="component" value="Chromosome 4"/>
</dbReference>
<feature type="region of interest" description="Disordered" evidence="6">
    <location>
        <begin position="138"/>
        <end position="221"/>
    </location>
</feature>
<name>A0A6J2VAB3_CHACN</name>
<proteinExistence type="predicted"/>
<organism evidence="8 9">
    <name type="scientific">Chanos chanos</name>
    <name type="common">Milkfish</name>
    <name type="synonym">Mugil chanos</name>
    <dbReference type="NCBI Taxonomy" id="29144"/>
    <lineage>
        <taxon>Eukaryota</taxon>
        <taxon>Metazoa</taxon>
        <taxon>Chordata</taxon>
        <taxon>Craniata</taxon>
        <taxon>Vertebrata</taxon>
        <taxon>Euteleostomi</taxon>
        <taxon>Actinopterygii</taxon>
        <taxon>Neopterygii</taxon>
        <taxon>Teleostei</taxon>
        <taxon>Ostariophysi</taxon>
        <taxon>Gonorynchiformes</taxon>
        <taxon>Chanidae</taxon>
        <taxon>Chanos</taxon>
    </lineage>
</organism>
<evidence type="ECO:0000259" key="7">
    <source>
        <dbReference type="PROSITE" id="PS50888"/>
    </source>
</evidence>
<dbReference type="AlphaFoldDB" id="A0A6J2VAB3"/>
<feature type="compositionally biased region" description="Low complexity" evidence="6">
    <location>
        <begin position="287"/>
        <end position="307"/>
    </location>
</feature>
<evidence type="ECO:0000256" key="1">
    <source>
        <dbReference type="ARBA" id="ARBA00004123"/>
    </source>
</evidence>
<dbReference type="InterPro" id="IPR036638">
    <property type="entry name" value="HLH_DNA-bd_sf"/>
</dbReference>
<dbReference type="RefSeq" id="XP_030628713.1">
    <property type="nucleotide sequence ID" value="XM_030772853.1"/>
</dbReference>
<feature type="compositionally biased region" description="Polar residues" evidence="6">
    <location>
        <begin position="138"/>
        <end position="159"/>
    </location>
</feature>
<feature type="domain" description="BHLH" evidence="7">
    <location>
        <begin position="314"/>
        <end position="366"/>
    </location>
</feature>
<evidence type="ECO:0000256" key="4">
    <source>
        <dbReference type="ARBA" id="ARBA00025872"/>
    </source>
</evidence>
<comment type="subunit">
    <text evidence="4">Efficient DNA binding requires dimerization with another bHLH protein. Binds DNA as a heterodimer with MAX.</text>
</comment>
<dbReference type="InterPro" id="IPR050433">
    <property type="entry name" value="Myc_transcription_factors"/>
</dbReference>
<dbReference type="GO" id="GO:0046983">
    <property type="term" value="F:protein dimerization activity"/>
    <property type="evidence" value="ECO:0007669"/>
    <property type="project" value="InterPro"/>
</dbReference>
<dbReference type="PIRSF" id="PIRSF001705">
    <property type="entry name" value="Myc_protein"/>
    <property type="match status" value="1"/>
</dbReference>
<dbReference type="Pfam" id="PF00010">
    <property type="entry name" value="HLH"/>
    <property type="match status" value="1"/>
</dbReference>
<feature type="compositionally biased region" description="Acidic residues" evidence="6">
    <location>
        <begin position="261"/>
        <end position="273"/>
    </location>
</feature>
<dbReference type="Gene3D" id="4.10.280.10">
    <property type="entry name" value="Helix-loop-helix DNA-binding domain"/>
    <property type="match status" value="1"/>
</dbReference>
<protein>
    <submittedName>
        <fullName evidence="9">Protein L-Myc-1a</fullName>
    </submittedName>
</protein>
<gene>
    <name evidence="9" type="primary">mycla</name>
</gene>
<dbReference type="PRINTS" id="PR00044">
    <property type="entry name" value="LEUZIPPRMYC"/>
</dbReference>
<keyword evidence="2 5" id="KW-0238">DNA-binding</keyword>
<accession>A0A6J2VAB3</accession>
<dbReference type="FunFam" id="4.10.280.10:FF:000019">
    <property type="entry name" value="Myc proto-oncogene protein"/>
    <property type="match status" value="1"/>
</dbReference>
<dbReference type="PROSITE" id="PS50888">
    <property type="entry name" value="BHLH"/>
    <property type="match status" value="1"/>
</dbReference>
<feature type="compositionally biased region" description="Acidic residues" evidence="6">
    <location>
        <begin position="193"/>
        <end position="207"/>
    </location>
</feature>
<dbReference type="InterPro" id="IPR002418">
    <property type="entry name" value="Tscrpt_reg_Myc"/>
</dbReference>
<feature type="compositionally biased region" description="Basic and acidic residues" evidence="6">
    <location>
        <begin position="312"/>
        <end position="323"/>
    </location>
</feature>
<dbReference type="SUPFAM" id="SSF47459">
    <property type="entry name" value="HLH, helix-loop-helix DNA-binding domain"/>
    <property type="match status" value="1"/>
</dbReference>
<dbReference type="GeneID" id="115810830"/>
<feature type="compositionally biased region" description="Basic and acidic residues" evidence="6">
    <location>
        <begin position="274"/>
        <end position="286"/>
    </location>
</feature>
<dbReference type="CTD" id="405873"/>
<feature type="region of interest" description="Disordered" evidence="6">
    <location>
        <begin position="253"/>
        <end position="324"/>
    </location>
</feature>
<dbReference type="PANTHER" id="PTHR45851">
    <property type="entry name" value="MYC PROTO-ONCOGENE"/>
    <property type="match status" value="1"/>
</dbReference>
<dbReference type="InterPro" id="IPR012682">
    <property type="entry name" value="Tscrpt_reg_Myc_N"/>
</dbReference>
<dbReference type="Pfam" id="PF01056">
    <property type="entry name" value="Myc_N"/>
    <property type="match status" value="2"/>
</dbReference>
<sequence>MPGMNVVASCHETWEMECERYFYDELETEEDFFKSTAPSENIWKKFELLPTPPMSPSRTPNGDTLFPLSGDQLGVPPKVAAQDEDYEGWHKIDPLDVFGNLSSIVIKDCMWSGLSACQRLEINERSLVSSHSRLSTHLESSVNSKSLRASPDTPVTRTPATEYVDPTAVLNLPITHPKRPAKVSSGLDSLSDSSDDDDTNTDEDEIDVVSVDNLPKRGCPTRQRTPVTIVVSADPHGPCPKRFHISLHRQQHNYAAPSPDSEPEEESEEEEEPESRPASKRARLEESSSTTAFSSPSYPSPPSFSSSDSEDPTERRRNHNFLERKRRNDLRSRFLALRDEIPGLSDSAKTPKVTILTRATEYLVQLHAHQRHQLQERKKLRAKQQQLLKKLNNLKSS</sequence>
<evidence type="ECO:0000256" key="5">
    <source>
        <dbReference type="PIRNR" id="PIRNR001705"/>
    </source>
</evidence>
<reference evidence="9" key="1">
    <citation type="submission" date="2025-08" db="UniProtKB">
        <authorList>
            <consortium name="RefSeq"/>
        </authorList>
    </citation>
    <scope>IDENTIFICATION</scope>
</reference>
<dbReference type="InterPro" id="IPR011598">
    <property type="entry name" value="bHLH_dom"/>
</dbReference>
<evidence type="ECO:0000256" key="2">
    <source>
        <dbReference type="ARBA" id="ARBA00023125"/>
    </source>
</evidence>
<dbReference type="GO" id="GO:0003677">
    <property type="term" value="F:DNA binding"/>
    <property type="evidence" value="ECO:0007669"/>
    <property type="project" value="UniProtKB-UniRule"/>
</dbReference>
<evidence type="ECO:0000256" key="6">
    <source>
        <dbReference type="SAM" id="MobiDB-lite"/>
    </source>
</evidence>
<evidence type="ECO:0000313" key="8">
    <source>
        <dbReference type="Proteomes" id="UP000504632"/>
    </source>
</evidence>
<dbReference type="SMART" id="SM00353">
    <property type="entry name" value="HLH"/>
    <property type="match status" value="1"/>
</dbReference>
<dbReference type="GO" id="GO:0003700">
    <property type="term" value="F:DNA-binding transcription factor activity"/>
    <property type="evidence" value="ECO:0007669"/>
    <property type="project" value="InterPro"/>
</dbReference>
<keyword evidence="8" id="KW-1185">Reference proteome</keyword>
<dbReference type="GO" id="GO:0002244">
    <property type="term" value="P:hematopoietic progenitor cell differentiation"/>
    <property type="evidence" value="ECO:0007669"/>
    <property type="project" value="UniProtKB-ARBA"/>
</dbReference>
<comment type="subcellular location">
    <subcellularLocation>
        <location evidence="1 5">Nucleus</location>
    </subcellularLocation>
</comment>
<evidence type="ECO:0000313" key="9">
    <source>
        <dbReference type="RefSeq" id="XP_030628713.1"/>
    </source>
</evidence>
<dbReference type="InParanoid" id="A0A6J2VAB3"/>
<dbReference type="OrthoDB" id="5964374at2759"/>
<keyword evidence="3 5" id="KW-0539">Nucleus</keyword>